<dbReference type="EMBL" id="CM056744">
    <property type="protein sequence ID" value="KAJ8664375.1"/>
    <property type="molecule type" value="Genomic_DNA"/>
</dbReference>
<comment type="caution">
    <text evidence="1">The sequence shown here is derived from an EMBL/GenBank/DDBJ whole genome shotgun (WGS) entry which is preliminary data.</text>
</comment>
<keyword evidence="2" id="KW-1185">Reference proteome</keyword>
<proteinExistence type="predicted"/>
<organism evidence="1 2">
    <name type="scientific">Eretmocerus hayati</name>
    <dbReference type="NCBI Taxonomy" id="131215"/>
    <lineage>
        <taxon>Eukaryota</taxon>
        <taxon>Metazoa</taxon>
        <taxon>Ecdysozoa</taxon>
        <taxon>Arthropoda</taxon>
        <taxon>Hexapoda</taxon>
        <taxon>Insecta</taxon>
        <taxon>Pterygota</taxon>
        <taxon>Neoptera</taxon>
        <taxon>Endopterygota</taxon>
        <taxon>Hymenoptera</taxon>
        <taxon>Apocrita</taxon>
        <taxon>Proctotrupomorpha</taxon>
        <taxon>Chalcidoidea</taxon>
        <taxon>Aphelinidae</taxon>
        <taxon>Aphelininae</taxon>
        <taxon>Eretmocerus</taxon>
    </lineage>
</organism>
<accession>A0ACC2MZX4</accession>
<protein>
    <submittedName>
        <fullName evidence="1">Uncharacterized protein</fullName>
    </submittedName>
</protein>
<dbReference type="Proteomes" id="UP001239111">
    <property type="component" value="Chromosome 4"/>
</dbReference>
<name>A0ACC2MZX4_9HYME</name>
<sequence length="138" mass="16104">MKTDSISDLIAMDLETGEDYFENYFEDSTKPWFHKKKLSRELIVTINRCRSNHYGLAAPLARVRVVRSPKCACDEYDGNLDHVIWQCPLFEEQRVKLIKSLRKIKLQLLMKTSSLLAEPNIAAFKFIVEFFNDCELLV</sequence>
<gene>
    <name evidence="1" type="ORF">QAD02_006037</name>
</gene>
<evidence type="ECO:0000313" key="1">
    <source>
        <dbReference type="EMBL" id="KAJ8664375.1"/>
    </source>
</evidence>
<evidence type="ECO:0000313" key="2">
    <source>
        <dbReference type="Proteomes" id="UP001239111"/>
    </source>
</evidence>
<reference evidence="1" key="1">
    <citation type="submission" date="2023-04" db="EMBL/GenBank/DDBJ databases">
        <title>A chromosome-level genome assembly of the parasitoid wasp Eretmocerus hayati.</title>
        <authorList>
            <person name="Zhong Y."/>
            <person name="Liu S."/>
            <person name="Liu Y."/>
        </authorList>
    </citation>
    <scope>NUCLEOTIDE SEQUENCE</scope>
    <source>
        <strain evidence="1">ZJU_SS_LIU_2023</strain>
    </source>
</reference>